<dbReference type="EC" id="2.4.99.28" evidence="9"/>
<dbReference type="InterPro" id="IPR036950">
    <property type="entry name" value="PBP_transglycosylase"/>
</dbReference>
<dbReference type="GO" id="GO:0008360">
    <property type="term" value="P:regulation of cell shape"/>
    <property type="evidence" value="ECO:0007669"/>
    <property type="project" value="UniProtKB-KW"/>
</dbReference>
<evidence type="ECO:0000256" key="5">
    <source>
        <dbReference type="ARBA" id="ARBA00022960"/>
    </source>
</evidence>
<dbReference type="GO" id="GO:0005886">
    <property type="term" value="C:plasma membrane"/>
    <property type="evidence" value="ECO:0007669"/>
    <property type="project" value="UniProtKB-SubCell"/>
</dbReference>
<keyword evidence="4" id="KW-0808">Transferase</keyword>
<gene>
    <name evidence="12" type="ORF">S01H4_62582</name>
</gene>
<feature type="non-terminal residue" evidence="12">
    <location>
        <position position="155"/>
    </location>
</feature>
<feature type="domain" description="Glycosyl transferase family 51" evidence="11">
    <location>
        <begin position="1"/>
        <end position="137"/>
    </location>
</feature>
<dbReference type="InterPro" id="IPR050396">
    <property type="entry name" value="Glycosyltr_51/Transpeptidase"/>
</dbReference>
<evidence type="ECO:0000313" key="12">
    <source>
        <dbReference type="EMBL" id="GAH07168.1"/>
    </source>
</evidence>
<comment type="caution">
    <text evidence="12">The sequence shown here is derived from an EMBL/GenBank/DDBJ whole genome shotgun (WGS) entry which is preliminary data.</text>
</comment>
<dbReference type="SUPFAM" id="SSF53955">
    <property type="entry name" value="Lysozyme-like"/>
    <property type="match status" value="1"/>
</dbReference>
<keyword evidence="8" id="KW-0961">Cell wall biogenesis/degradation</keyword>
<comment type="subcellular location">
    <subcellularLocation>
        <location evidence="1">Cell membrane</location>
    </subcellularLocation>
</comment>
<evidence type="ECO:0000256" key="8">
    <source>
        <dbReference type="ARBA" id="ARBA00023316"/>
    </source>
</evidence>
<dbReference type="GO" id="GO:0071555">
    <property type="term" value="P:cell wall organization"/>
    <property type="evidence" value="ECO:0007669"/>
    <property type="project" value="UniProtKB-KW"/>
</dbReference>
<accession>X1EER9</accession>
<evidence type="ECO:0000256" key="1">
    <source>
        <dbReference type="ARBA" id="ARBA00004236"/>
    </source>
</evidence>
<evidence type="ECO:0000256" key="3">
    <source>
        <dbReference type="ARBA" id="ARBA00022676"/>
    </source>
</evidence>
<keyword evidence="5" id="KW-0133">Cell shape</keyword>
<name>X1EER9_9ZZZZ</name>
<keyword evidence="6" id="KW-0573">Peptidoglycan synthesis</keyword>
<evidence type="ECO:0000256" key="7">
    <source>
        <dbReference type="ARBA" id="ARBA00023136"/>
    </source>
</evidence>
<proteinExistence type="predicted"/>
<dbReference type="InterPro" id="IPR023346">
    <property type="entry name" value="Lysozyme-like_dom_sf"/>
</dbReference>
<evidence type="ECO:0000256" key="6">
    <source>
        <dbReference type="ARBA" id="ARBA00022984"/>
    </source>
</evidence>
<evidence type="ECO:0000256" key="4">
    <source>
        <dbReference type="ARBA" id="ARBA00022679"/>
    </source>
</evidence>
<dbReference type="PANTHER" id="PTHR32282">
    <property type="entry name" value="BINDING PROTEIN TRANSPEPTIDASE, PUTATIVE-RELATED"/>
    <property type="match status" value="1"/>
</dbReference>
<dbReference type="GO" id="GO:0030288">
    <property type="term" value="C:outer membrane-bounded periplasmic space"/>
    <property type="evidence" value="ECO:0007669"/>
    <property type="project" value="TreeGrafter"/>
</dbReference>
<dbReference type="InterPro" id="IPR001264">
    <property type="entry name" value="Glyco_trans_51"/>
</dbReference>
<dbReference type="PANTHER" id="PTHR32282:SF11">
    <property type="entry name" value="PENICILLIN-BINDING PROTEIN 1B"/>
    <property type="match status" value="1"/>
</dbReference>
<evidence type="ECO:0000256" key="2">
    <source>
        <dbReference type="ARBA" id="ARBA00022475"/>
    </source>
</evidence>
<evidence type="ECO:0000256" key="9">
    <source>
        <dbReference type="ARBA" id="ARBA00044770"/>
    </source>
</evidence>
<keyword evidence="2" id="KW-1003">Cell membrane</keyword>
<dbReference type="EMBL" id="BART01037389">
    <property type="protein sequence ID" value="GAH07168.1"/>
    <property type="molecule type" value="Genomic_DNA"/>
</dbReference>
<feature type="non-terminal residue" evidence="12">
    <location>
        <position position="1"/>
    </location>
</feature>
<keyword evidence="7" id="KW-0472">Membrane</keyword>
<keyword evidence="3" id="KW-0328">Glycosyltransferase</keyword>
<dbReference type="GO" id="GO:0008955">
    <property type="term" value="F:peptidoglycan glycosyltransferase activity"/>
    <property type="evidence" value="ECO:0007669"/>
    <property type="project" value="UniProtKB-EC"/>
</dbReference>
<evidence type="ECO:0000259" key="11">
    <source>
        <dbReference type="Pfam" id="PF00912"/>
    </source>
</evidence>
<evidence type="ECO:0000256" key="10">
    <source>
        <dbReference type="ARBA" id="ARBA00049902"/>
    </source>
</evidence>
<dbReference type="Gene3D" id="1.10.3810.10">
    <property type="entry name" value="Biosynthetic peptidoglycan transglycosylase-like"/>
    <property type="match status" value="1"/>
</dbReference>
<dbReference type="Pfam" id="PF00912">
    <property type="entry name" value="Transgly"/>
    <property type="match status" value="1"/>
</dbReference>
<organism evidence="12">
    <name type="scientific">marine sediment metagenome</name>
    <dbReference type="NCBI Taxonomy" id="412755"/>
    <lineage>
        <taxon>unclassified sequences</taxon>
        <taxon>metagenomes</taxon>
        <taxon>ecological metagenomes</taxon>
    </lineage>
</organism>
<reference evidence="12" key="1">
    <citation type="journal article" date="2014" name="Front. Microbiol.">
        <title>High frequency of phylogenetically diverse reductive dehalogenase-homologous genes in deep subseafloor sedimentary metagenomes.</title>
        <authorList>
            <person name="Kawai M."/>
            <person name="Futagami T."/>
            <person name="Toyoda A."/>
            <person name="Takaki Y."/>
            <person name="Nishi S."/>
            <person name="Hori S."/>
            <person name="Arai W."/>
            <person name="Tsubouchi T."/>
            <person name="Morono Y."/>
            <person name="Uchiyama I."/>
            <person name="Ito T."/>
            <person name="Fujiyama A."/>
            <person name="Inagaki F."/>
            <person name="Takami H."/>
        </authorList>
    </citation>
    <scope>NUCLEOTIDE SEQUENCE</scope>
    <source>
        <strain evidence="12">Expedition CK06-06</strain>
    </source>
</reference>
<dbReference type="GO" id="GO:0009252">
    <property type="term" value="P:peptidoglycan biosynthetic process"/>
    <property type="evidence" value="ECO:0007669"/>
    <property type="project" value="UniProtKB-KW"/>
</dbReference>
<sequence length="155" mass="16950">DPLAITRAIIQAAQEGQAIAGTSTITQQLARALLLDEEERTQRTFSRKAKEIILAAELFRTYPKEEILEIYLNEIYYGNRAYGIEAAAQTYFNKSAADLTLAEASLLAGLPQAPALWDPFTAPEKALGRQQEVLGLMVANGNISPLQAQEAINES</sequence>
<dbReference type="AlphaFoldDB" id="X1EER9"/>
<comment type="catalytic activity">
    <reaction evidence="10">
        <text>[GlcNAc-(1-&gt;4)-Mur2Ac(oyl-L-Ala-gamma-D-Glu-L-Lys-D-Ala-D-Ala)](n)-di-trans,octa-cis-undecaprenyl diphosphate + beta-D-GlcNAc-(1-&gt;4)-Mur2Ac(oyl-L-Ala-gamma-D-Glu-L-Lys-D-Ala-D-Ala)-di-trans,octa-cis-undecaprenyl diphosphate = [GlcNAc-(1-&gt;4)-Mur2Ac(oyl-L-Ala-gamma-D-Glu-L-Lys-D-Ala-D-Ala)](n+1)-di-trans,octa-cis-undecaprenyl diphosphate + di-trans,octa-cis-undecaprenyl diphosphate + H(+)</text>
        <dbReference type="Rhea" id="RHEA:23708"/>
        <dbReference type="Rhea" id="RHEA-COMP:9602"/>
        <dbReference type="Rhea" id="RHEA-COMP:9603"/>
        <dbReference type="ChEBI" id="CHEBI:15378"/>
        <dbReference type="ChEBI" id="CHEBI:58405"/>
        <dbReference type="ChEBI" id="CHEBI:60033"/>
        <dbReference type="ChEBI" id="CHEBI:78435"/>
        <dbReference type="EC" id="2.4.99.28"/>
    </reaction>
</comment>
<protein>
    <recommendedName>
        <fullName evidence="9">peptidoglycan glycosyltransferase</fullName>
        <ecNumber evidence="9">2.4.99.28</ecNumber>
    </recommendedName>
</protein>